<keyword evidence="9 11" id="KW-0482">Metalloprotease</keyword>
<dbReference type="RefSeq" id="WP_128268705.1">
    <property type="nucleotide sequence ID" value="NZ_SAUW01000002.1"/>
</dbReference>
<dbReference type="Gene3D" id="2.30.42.10">
    <property type="match status" value="1"/>
</dbReference>
<comment type="subcellular location">
    <subcellularLocation>
        <location evidence="2">Membrane</location>
        <topology evidence="2">Multi-pass membrane protein</topology>
    </subcellularLocation>
</comment>
<name>A0A443J3C8_9RHOB</name>
<evidence type="ECO:0000256" key="7">
    <source>
        <dbReference type="ARBA" id="ARBA00022833"/>
    </source>
</evidence>
<dbReference type="PANTHER" id="PTHR42837">
    <property type="entry name" value="REGULATOR OF SIGMA-E PROTEASE RSEP"/>
    <property type="match status" value="1"/>
</dbReference>
<dbReference type="EC" id="3.4.24.-" evidence="11"/>
<evidence type="ECO:0000256" key="6">
    <source>
        <dbReference type="ARBA" id="ARBA00022801"/>
    </source>
</evidence>
<keyword evidence="5 11" id="KW-0812">Transmembrane</keyword>
<evidence type="ECO:0000256" key="9">
    <source>
        <dbReference type="ARBA" id="ARBA00023049"/>
    </source>
</evidence>
<evidence type="ECO:0000256" key="10">
    <source>
        <dbReference type="ARBA" id="ARBA00023136"/>
    </source>
</evidence>
<keyword evidence="4 13" id="KW-0645">Protease</keyword>
<comment type="caution">
    <text evidence="13">The sequence shown here is derived from an EMBL/GenBank/DDBJ whole genome shotgun (WGS) entry which is preliminary data.</text>
</comment>
<dbReference type="CDD" id="cd23081">
    <property type="entry name" value="cpPDZ_EcRseP-like"/>
    <property type="match status" value="1"/>
</dbReference>
<dbReference type="PANTHER" id="PTHR42837:SF2">
    <property type="entry name" value="MEMBRANE METALLOPROTEASE ARASP2, CHLOROPLASTIC-RELATED"/>
    <property type="match status" value="1"/>
</dbReference>
<dbReference type="AlphaFoldDB" id="A0A443J3C8"/>
<gene>
    <name evidence="13" type="primary">rseP</name>
    <name evidence="13" type="ORF">D2T33_02390</name>
</gene>
<evidence type="ECO:0000259" key="12">
    <source>
        <dbReference type="SMART" id="SM00228"/>
    </source>
</evidence>
<dbReference type="GO" id="GO:0016020">
    <property type="term" value="C:membrane"/>
    <property type="evidence" value="ECO:0007669"/>
    <property type="project" value="UniProtKB-SubCell"/>
</dbReference>
<protein>
    <recommendedName>
        <fullName evidence="11">Zinc metalloprotease</fullName>
        <ecNumber evidence="11">3.4.24.-</ecNumber>
    </recommendedName>
</protein>
<dbReference type="EMBL" id="SAUW01000002">
    <property type="protein sequence ID" value="RWR14823.1"/>
    <property type="molecule type" value="Genomic_DNA"/>
</dbReference>
<dbReference type="InterPro" id="IPR036034">
    <property type="entry name" value="PDZ_sf"/>
</dbReference>
<keyword evidence="8 11" id="KW-1133">Transmembrane helix</keyword>
<evidence type="ECO:0000256" key="11">
    <source>
        <dbReference type="RuleBase" id="RU362031"/>
    </source>
</evidence>
<dbReference type="InterPro" id="IPR001478">
    <property type="entry name" value="PDZ"/>
</dbReference>
<evidence type="ECO:0000256" key="1">
    <source>
        <dbReference type="ARBA" id="ARBA00001947"/>
    </source>
</evidence>
<feature type="transmembrane region" description="Helical" evidence="11">
    <location>
        <begin position="420"/>
        <end position="442"/>
    </location>
</feature>
<evidence type="ECO:0000256" key="8">
    <source>
        <dbReference type="ARBA" id="ARBA00022989"/>
    </source>
</evidence>
<dbReference type="GO" id="GO:0006508">
    <property type="term" value="P:proteolysis"/>
    <property type="evidence" value="ECO:0007669"/>
    <property type="project" value="UniProtKB-KW"/>
</dbReference>
<organism evidence="13 14">
    <name type="scientific">Paenirhodobacter populi</name>
    <dbReference type="NCBI Taxonomy" id="2306993"/>
    <lineage>
        <taxon>Bacteria</taxon>
        <taxon>Pseudomonadati</taxon>
        <taxon>Pseudomonadota</taxon>
        <taxon>Alphaproteobacteria</taxon>
        <taxon>Rhodobacterales</taxon>
        <taxon>Rhodobacter group</taxon>
        <taxon>Paenirhodobacter</taxon>
    </lineage>
</organism>
<evidence type="ECO:0000313" key="13">
    <source>
        <dbReference type="EMBL" id="RWR14823.1"/>
    </source>
</evidence>
<keyword evidence="14" id="KW-1185">Reference proteome</keyword>
<feature type="transmembrane region" description="Helical" evidence="11">
    <location>
        <begin position="377"/>
        <end position="399"/>
    </location>
</feature>
<feature type="transmembrane region" description="Helical" evidence="11">
    <location>
        <begin position="12"/>
        <end position="31"/>
    </location>
</feature>
<comment type="similarity">
    <text evidence="3 11">Belongs to the peptidase M50B family.</text>
</comment>
<keyword evidence="10 11" id="KW-0472">Membrane</keyword>
<reference evidence="13 14" key="2">
    <citation type="submission" date="2019-01" db="EMBL/GenBank/DDBJ databases">
        <authorList>
            <person name="Li Y."/>
        </authorList>
    </citation>
    <scope>NUCLEOTIDE SEQUENCE [LARGE SCALE GENOMIC DNA]</scope>
    <source>
        <strain evidence="13 14">2D-5</strain>
    </source>
</reference>
<dbReference type="GO" id="GO:0046872">
    <property type="term" value="F:metal ion binding"/>
    <property type="evidence" value="ECO:0007669"/>
    <property type="project" value="UniProtKB-KW"/>
</dbReference>
<dbReference type="NCBIfam" id="TIGR00054">
    <property type="entry name" value="RIP metalloprotease RseP"/>
    <property type="match status" value="1"/>
</dbReference>
<evidence type="ECO:0000256" key="5">
    <source>
        <dbReference type="ARBA" id="ARBA00022692"/>
    </source>
</evidence>
<dbReference type="Proteomes" id="UP000285710">
    <property type="component" value="Unassembled WGS sequence"/>
</dbReference>
<feature type="transmembrane region" description="Helical" evidence="11">
    <location>
        <begin position="111"/>
        <end position="139"/>
    </location>
</feature>
<dbReference type="CDD" id="cd06163">
    <property type="entry name" value="S2P-M50_PDZ_RseP-like"/>
    <property type="match status" value="1"/>
</dbReference>
<dbReference type="InterPro" id="IPR041489">
    <property type="entry name" value="PDZ_6"/>
</dbReference>
<dbReference type="SUPFAM" id="SSF50156">
    <property type="entry name" value="PDZ domain-like"/>
    <property type="match status" value="2"/>
</dbReference>
<dbReference type="GO" id="GO:0004222">
    <property type="term" value="F:metalloendopeptidase activity"/>
    <property type="evidence" value="ECO:0007669"/>
    <property type="project" value="InterPro"/>
</dbReference>
<reference evidence="13 14" key="1">
    <citation type="submission" date="2019-01" db="EMBL/GenBank/DDBJ databases">
        <title>Sinorhodobacter populi sp. nov. isolated from the symptomatic bark tissue of Populus euramericana canker.</title>
        <authorList>
            <person name="Xu G."/>
        </authorList>
    </citation>
    <scope>NUCLEOTIDE SEQUENCE [LARGE SCALE GENOMIC DNA]</scope>
    <source>
        <strain evidence="13 14">2D-5</strain>
    </source>
</reference>
<keyword evidence="7 11" id="KW-0862">Zinc</keyword>
<evidence type="ECO:0000256" key="3">
    <source>
        <dbReference type="ARBA" id="ARBA00007931"/>
    </source>
</evidence>
<accession>A0A443J3C8</accession>
<keyword evidence="11" id="KW-0479">Metal-binding</keyword>
<dbReference type="Pfam" id="PF02163">
    <property type="entry name" value="Peptidase_M50"/>
    <property type="match status" value="1"/>
</dbReference>
<sequence>MEFLPDFGNAIYSVVAFVVALSIIVTVHEYGHYIIGRLSGIKAEVFSVGFGPRLFSRVDRHGTRWQVSALPLGGYVKFLGDANAASAGVDQAAVSGLSEGERRHTMAGAPLWARAATVAAGPVFNFILSILVFAGVMMWSGRATEEPVIGSLYPLPEAVDMLRPGDRVLAIGGIDTPDYGALYAAASDGLPDTPTVIWRLSRDGATVEVAGPQPMPPRLSAVIPASAAYAAGLQKGDVITEIDGVPAARFADLRQATADGAGKPLTLTVWRPDDNGGAVRTVTLTPKSTDVPTADGGFETRYMIGATGELAFAPLTRRTGLIEGITGGAQQTWMVVSSSVSGLKHMILGQISSCNLRGAIGIAEGSAAAAKSGLADFIWFIAVLSTAVGFLNLFPIPVLDGGHLVFHLYEAITGKPPSDGAMNGLMAIGMALVLALMFFGLWNDVTCP</sequence>
<evidence type="ECO:0000256" key="4">
    <source>
        <dbReference type="ARBA" id="ARBA00022670"/>
    </source>
</evidence>
<dbReference type="InterPro" id="IPR004387">
    <property type="entry name" value="Pept_M50_Zn"/>
</dbReference>
<evidence type="ECO:0000256" key="2">
    <source>
        <dbReference type="ARBA" id="ARBA00004141"/>
    </source>
</evidence>
<dbReference type="Pfam" id="PF17820">
    <property type="entry name" value="PDZ_6"/>
    <property type="match status" value="1"/>
</dbReference>
<proteinExistence type="inferred from homology"/>
<dbReference type="SMART" id="SM00228">
    <property type="entry name" value="PDZ"/>
    <property type="match status" value="1"/>
</dbReference>
<feature type="domain" description="PDZ" evidence="12">
    <location>
        <begin position="203"/>
        <end position="273"/>
    </location>
</feature>
<dbReference type="InterPro" id="IPR008915">
    <property type="entry name" value="Peptidase_M50"/>
</dbReference>
<evidence type="ECO:0000313" key="14">
    <source>
        <dbReference type="Proteomes" id="UP000285710"/>
    </source>
</evidence>
<comment type="cofactor">
    <cofactor evidence="1 11">
        <name>Zn(2+)</name>
        <dbReference type="ChEBI" id="CHEBI:29105"/>
    </cofactor>
</comment>
<keyword evidence="6 11" id="KW-0378">Hydrolase</keyword>